<accession>A0AAN5IAV6</accession>
<keyword evidence="2" id="KW-1185">Reference proteome</keyword>
<name>A0AAN5IAV6_9BILA</name>
<comment type="caution">
    <text evidence="1">The sequence shown here is derived from an EMBL/GenBank/DDBJ whole genome shotgun (WGS) entry which is preliminary data.</text>
</comment>
<gene>
    <name evidence="1" type="ORF">PMAYCL1PPCAC_27645</name>
</gene>
<sequence>SASASPSPTADSHRNVSFSLSPRLRSLFAVRNRRSFSSSMHIVPLVPNSLLSLEKILALIASSRLRSSTNQSVLMALTHVTLLERLLPLESVFLWIVRSPKSRRRMTCGLTDICVVSLPEISTQIVAAVCATADDSKCGCAPLEQLSIPGKRTYAVVTDRVNPC</sequence>
<dbReference type="EMBL" id="BTRK01000006">
    <property type="protein sequence ID" value="GMR57450.1"/>
    <property type="molecule type" value="Genomic_DNA"/>
</dbReference>
<dbReference type="AlphaFoldDB" id="A0AAN5IAV6"/>
<dbReference type="Proteomes" id="UP001328107">
    <property type="component" value="Unassembled WGS sequence"/>
</dbReference>
<feature type="non-terminal residue" evidence="1">
    <location>
        <position position="164"/>
    </location>
</feature>
<protein>
    <submittedName>
        <fullName evidence="1">Uncharacterized protein</fullName>
    </submittedName>
</protein>
<evidence type="ECO:0000313" key="2">
    <source>
        <dbReference type="Proteomes" id="UP001328107"/>
    </source>
</evidence>
<organism evidence="1 2">
    <name type="scientific">Pristionchus mayeri</name>
    <dbReference type="NCBI Taxonomy" id="1317129"/>
    <lineage>
        <taxon>Eukaryota</taxon>
        <taxon>Metazoa</taxon>
        <taxon>Ecdysozoa</taxon>
        <taxon>Nematoda</taxon>
        <taxon>Chromadorea</taxon>
        <taxon>Rhabditida</taxon>
        <taxon>Rhabditina</taxon>
        <taxon>Diplogasteromorpha</taxon>
        <taxon>Diplogasteroidea</taxon>
        <taxon>Neodiplogasteridae</taxon>
        <taxon>Pristionchus</taxon>
    </lineage>
</organism>
<evidence type="ECO:0000313" key="1">
    <source>
        <dbReference type="EMBL" id="GMR57450.1"/>
    </source>
</evidence>
<reference evidence="2" key="1">
    <citation type="submission" date="2022-10" db="EMBL/GenBank/DDBJ databases">
        <title>Genome assembly of Pristionchus species.</title>
        <authorList>
            <person name="Yoshida K."/>
            <person name="Sommer R.J."/>
        </authorList>
    </citation>
    <scope>NUCLEOTIDE SEQUENCE [LARGE SCALE GENOMIC DNA]</scope>
    <source>
        <strain evidence="2">RS5460</strain>
    </source>
</reference>
<feature type="non-terminal residue" evidence="1">
    <location>
        <position position="1"/>
    </location>
</feature>
<proteinExistence type="predicted"/>